<dbReference type="PROSITE" id="PS50137">
    <property type="entry name" value="DS_RBD"/>
    <property type="match status" value="1"/>
</dbReference>
<keyword evidence="4 9" id="KW-0507">mRNA processing</keyword>
<dbReference type="GO" id="GO:0006364">
    <property type="term" value="P:rRNA processing"/>
    <property type="evidence" value="ECO:0007669"/>
    <property type="project" value="UniProtKB-UniRule"/>
</dbReference>
<keyword evidence="14" id="KW-1185">Reference proteome</keyword>
<evidence type="ECO:0000256" key="3">
    <source>
        <dbReference type="ARBA" id="ARBA00022552"/>
    </source>
</evidence>
<dbReference type="EC" id="3.1.26.3" evidence="9"/>
<evidence type="ECO:0000256" key="7">
    <source>
        <dbReference type="ARBA" id="ARBA00022801"/>
    </source>
</evidence>
<comment type="catalytic activity">
    <reaction evidence="1 9">
        <text>Endonucleolytic cleavage to 5'-phosphomonoester.</text>
        <dbReference type="EC" id="3.1.26.3"/>
    </reaction>
</comment>
<dbReference type="GO" id="GO:0005737">
    <property type="term" value="C:cytoplasm"/>
    <property type="evidence" value="ECO:0007669"/>
    <property type="project" value="UniProtKB-SubCell"/>
</dbReference>
<feature type="domain" description="RNase III" evidence="12">
    <location>
        <begin position="58"/>
        <end position="171"/>
    </location>
</feature>
<dbReference type="EMBL" id="JGYK01000001">
    <property type="protein sequence ID" value="KFI40598.1"/>
    <property type="molecule type" value="Genomic_DNA"/>
</dbReference>
<feature type="domain" description="DRBM" evidence="11">
    <location>
        <begin position="215"/>
        <end position="268"/>
    </location>
</feature>
<keyword evidence="6 9" id="KW-0255">Endonuclease</keyword>
<dbReference type="Pfam" id="PF14622">
    <property type="entry name" value="Ribonucleas_3_3"/>
    <property type="match status" value="1"/>
</dbReference>
<evidence type="ECO:0000259" key="12">
    <source>
        <dbReference type="PROSITE" id="PS50142"/>
    </source>
</evidence>
<feature type="binding site" evidence="9">
    <location>
        <position position="83"/>
    </location>
    <ligand>
        <name>Mg(2+)</name>
        <dbReference type="ChEBI" id="CHEBI:18420"/>
    </ligand>
</feature>
<keyword evidence="9" id="KW-0460">Magnesium</keyword>
<feature type="region of interest" description="Disordered" evidence="10">
    <location>
        <begin position="1"/>
        <end position="41"/>
    </location>
</feature>
<dbReference type="SUPFAM" id="SSF69065">
    <property type="entry name" value="RNase III domain-like"/>
    <property type="match status" value="1"/>
</dbReference>
<dbReference type="GO" id="GO:0010468">
    <property type="term" value="P:regulation of gene expression"/>
    <property type="evidence" value="ECO:0007669"/>
    <property type="project" value="TreeGrafter"/>
</dbReference>
<dbReference type="STRING" id="1437605.AB656_07355"/>
<feature type="active site" evidence="9">
    <location>
        <position position="87"/>
    </location>
</feature>
<dbReference type="SMART" id="SM00358">
    <property type="entry name" value="DSRM"/>
    <property type="match status" value="1"/>
</dbReference>
<feature type="compositionally biased region" description="Polar residues" evidence="10">
    <location>
        <begin position="11"/>
        <end position="22"/>
    </location>
</feature>
<evidence type="ECO:0000313" key="13">
    <source>
        <dbReference type="EMBL" id="KFI40598.1"/>
    </source>
</evidence>
<dbReference type="HAMAP" id="MF_00104">
    <property type="entry name" value="RNase_III"/>
    <property type="match status" value="1"/>
</dbReference>
<evidence type="ECO:0000256" key="8">
    <source>
        <dbReference type="ARBA" id="ARBA00022884"/>
    </source>
</evidence>
<evidence type="ECO:0000256" key="9">
    <source>
        <dbReference type="HAMAP-Rule" id="MF_00104"/>
    </source>
</evidence>
<proteinExistence type="inferred from homology"/>
<feature type="active site" evidence="9">
    <location>
        <position position="160"/>
    </location>
</feature>
<dbReference type="InterPro" id="IPR011907">
    <property type="entry name" value="RNase_III"/>
</dbReference>
<protein>
    <recommendedName>
        <fullName evidence="9">Ribonuclease 3</fullName>
        <ecNumber evidence="9">3.1.26.3</ecNumber>
    </recommendedName>
    <alternativeName>
        <fullName evidence="9">Ribonuclease III</fullName>
        <shortName evidence="9">RNase III</shortName>
    </alternativeName>
</protein>
<name>A0A086Z248_9BIFI</name>
<dbReference type="NCBIfam" id="TIGR02191">
    <property type="entry name" value="RNaseIII"/>
    <property type="match status" value="1"/>
</dbReference>
<comment type="similarity">
    <text evidence="2">Belongs to the ribonuclease III family.</text>
</comment>
<dbReference type="GO" id="GO:0006397">
    <property type="term" value="P:mRNA processing"/>
    <property type="evidence" value="ECO:0007669"/>
    <property type="project" value="UniProtKB-UniRule"/>
</dbReference>
<keyword evidence="9" id="KW-0963">Cytoplasm</keyword>
<dbReference type="FunFam" id="1.10.1520.10:FF:000001">
    <property type="entry name" value="Ribonuclease 3"/>
    <property type="match status" value="1"/>
</dbReference>
<comment type="cofactor">
    <cofactor evidence="9">
        <name>Mg(2+)</name>
        <dbReference type="ChEBI" id="CHEBI:18420"/>
    </cofactor>
</comment>
<dbReference type="GO" id="GO:0004525">
    <property type="term" value="F:ribonuclease III activity"/>
    <property type="evidence" value="ECO:0007669"/>
    <property type="project" value="UniProtKB-UniRule"/>
</dbReference>
<feature type="compositionally biased region" description="Polar residues" evidence="10">
    <location>
        <begin position="31"/>
        <end position="40"/>
    </location>
</feature>
<keyword evidence="9" id="KW-0819">tRNA processing</keyword>
<dbReference type="InterPro" id="IPR000999">
    <property type="entry name" value="RNase_III_dom"/>
</dbReference>
<dbReference type="GO" id="GO:0019843">
    <property type="term" value="F:rRNA binding"/>
    <property type="evidence" value="ECO:0007669"/>
    <property type="project" value="UniProtKB-KW"/>
</dbReference>
<accession>A0A086Z248</accession>
<dbReference type="Gene3D" id="3.30.160.20">
    <property type="match status" value="1"/>
</dbReference>
<dbReference type="GO" id="GO:0046872">
    <property type="term" value="F:metal ion binding"/>
    <property type="evidence" value="ECO:0007669"/>
    <property type="project" value="UniProtKB-KW"/>
</dbReference>
<keyword evidence="7 9" id="KW-0378">Hydrolase</keyword>
<comment type="subcellular location">
    <subcellularLocation>
        <location evidence="9">Cytoplasm</location>
    </subcellularLocation>
</comment>
<evidence type="ECO:0000256" key="4">
    <source>
        <dbReference type="ARBA" id="ARBA00022664"/>
    </source>
</evidence>
<dbReference type="PANTHER" id="PTHR11207:SF0">
    <property type="entry name" value="RIBONUCLEASE 3"/>
    <property type="match status" value="1"/>
</dbReference>
<keyword evidence="5 9" id="KW-0540">Nuclease</keyword>
<keyword evidence="8 9" id="KW-0694">RNA-binding</keyword>
<dbReference type="PROSITE" id="PS50142">
    <property type="entry name" value="RNASE_3_2"/>
    <property type="match status" value="1"/>
</dbReference>
<dbReference type="CDD" id="cd10845">
    <property type="entry name" value="DSRM_RNAse_III_family"/>
    <property type="match status" value="1"/>
</dbReference>
<dbReference type="GO" id="GO:0003725">
    <property type="term" value="F:double-stranded RNA binding"/>
    <property type="evidence" value="ECO:0007669"/>
    <property type="project" value="TreeGrafter"/>
</dbReference>
<dbReference type="SMART" id="SM00535">
    <property type="entry name" value="RIBOc"/>
    <property type="match status" value="1"/>
</dbReference>
<dbReference type="InterPro" id="IPR036389">
    <property type="entry name" value="RNase_III_sf"/>
</dbReference>
<dbReference type="SUPFAM" id="SSF54768">
    <property type="entry name" value="dsRNA-binding domain-like"/>
    <property type="match status" value="1"/>
</dbReference>
<dbReference type="eggNOG" id="COG0571">
    <property type="taxonomic scope" value="Bacteria"/>
</dbReference>
<sequence length="295" mass="31702">MTSSSHDEAQGSETHGRSTQAAMRTEAAGSQEAQDGTASQELPARELFKALGQSLKPDLLIHALTHRSFAHEHEGMPNNERLEFLGDAVLELVSTETLYKDHPSMNEGQLAKMRAKAVSEDSLSAIARSKLHLGQYILLGRGEAESGGSDKNSILCDTVEALIGAVFIEHGIEGARKTVHTLVDDTLAEVATEGPALDWKTSISVKARQSGLGQPEYRMAVSGPDYAQVFTADLVLEGTHSVIGHGRASSKRKAQLAAAEQAWKALDGPSALKALKQEQAEERELAQEEQSKQEA</sequence>
<organism evidence="13 14">
    <name type="scientific">Bifidobacterium actinocoloniiforme DSM 22766</name>
    <dbReference type="NCBI Taxonomy" id="1437605"/>
    <lineage>
        <taxon>Bacteria</taxon>
        <taxon>Bacillati</taxon>
        <taxon>Actinomycetota</taxon>
        <taxon>Actinomycetes</taxon>
        <taxon>Bifidobacteriales</taxon>
        <taxon>Bifidobacteriaceae</taxon>
        <taxon>Bifidobacterium</taxon>
    </lineage>
</organism>
<feature type="binding site" evidence="9">
    <location>
        <position position="157"/>
    </location>
    <ligand>
        <name>Mg(2+)</name>
        <dbReference type="ChEBI" id="CHEBI:18420"/>
    </ligand>
</feature>
<evidence type="ECO:0000256" key="2">
    <source>
        <dbReference type="ARBA" id="ARBA00010183"/>
    </source>
</evidence>
<gene>
    <name evidence="9" type="primary">rnc</name>
    <name evidence="13" type="ORF">BACT_1302</name>
</gene>
<dbReference type="Proteomes" id="UP000029015">
    <property type="component" value="Unassembled WGS sequence"/>
</dbReference>
<dbReference type="Pfam" id="PF00035">
    <property type="entry name" value="dsrm"/>
    <property type="match status" value="1"/>
</dbReference>
<evidence type="ECO:0000313" key="14">
    <source>
        <dbReference type="Proteomes" id="UP000029015"/>
    </source>
</evidence>
<comment type="caution">
    <text evidence="13">The sequence shown here is derived from an EMBL/GenBank/DDBJ whole genome shotgun (WGS) entry which is preliminary data.</text>
</comment>
<evidence type="ECO:0000256" key="5">
    <source>
        <dbReference type="ARBA" id="ARBA00022722"/>
    </source>
</evidence>
<evidence type="ECO:0000256" key="1">
    <source>
        <dbReference type="ARBA" id="ARBA00000109"/>
    </source>
</evidence>
<dbReference type="GO" id="GO:0008033">
    <property type="term" value="P:tRNA processing"/>
    <property type="evidence" value="ECO:0007669"/>
    <property type="project" value="UniProtKB-KW"/>
</dbReference>
<dbReference type="InterPro" id="IPR014720">
    <property type="entry name" value="dsRBD_dom"/>
</dbReference>
<evidence type="ECO:0000259" key="11">
    <source>
        <dbReference type="PROSITE" id="PS50137"/>
    </source>
</evidence>
<keyword evidence="9" id="KW-0479">Metal-binding</keyword>
<dbReference type="AlphaFoldDB" id="A0A086Z248"/>
<keyword evidence="9" id="KW-0699">rRNA-binding</keyword>
<evidence type="ECO:0000256" key="10">
    <source>
        <dbReference type="SAM" id="MobiDB-lite"/>
    </source>
</evidence>
<comment type="function">
    <text evidence="9">Digests double-stranded RNA. Involved in the processing of primary rRNA transcript to yield the immediate precursors to the large and small rRNAs (23S and 16S). Processes some mRNAs, and tRNAs when they are encoded in the rRNA operon. Processes pre-crRNA and tracrRNA of type II CRISPR loci if present in the organism.</text>
</comment>
<dbReference type="CDD" id="cd00593">
    <property type="entry name" value="RIBOc"/>
    <property type="match status" value="1"/>
</dbReference>
<feature type="binding site" evidence="9">
    <location>
        <position position="160"/>
    </location>
    <ligand>
        <name>Mg(2+)</name>
        <dbReference type="ChEBI" id="CHEBI:18420"/>
    </ligand>
</feature>
<evidence type="ECO:0000256" key="6">
    <source>
        <dbReference type="ARBA" id="ARBA00022759"/>
    </source>
</evidence>
<comment type="subunit">
    <text evidence="9">Homodimer.</text>
</comment>
<dbReference type="PANTHER" id="PTHR11207">
    <property type="entry name" value="RIBONUCLEASE III"/>
    <property type="match status" value="1"/>
</dbReference>
<keyword evidence="3 9" id="KW-0698">rRNA processing</keyword>
<dbReference type="PROSITE" id="PS00517">
    <property type="entry name" value="RNASE_3_1"/>
    <property type="match status" value="1"/>
</dbReference>
<reference evidence="13 14" key="1">
    <citation type="submission" date="2014-03" db="EMBL/GenBank/DDBJ databases">
        <title>Genomics of Bifidobacteria.</title>
        <authorList>
            <person name="Ventura M."/>
            <person name="Milani C."/>
            <person name="Lugli G.A."/>
        </authorList>
    </citation>
    <scope>NUCLEOTIDE SEQUENCE [LARGE SCALE GENOMIC DNA]</scope>
    <source>
        <strain evidence="13 14">DSM 22766</strain>
    </source>
</reference>
<dbReference type="Gene3D" id="1.10.1520.10">
    <property type="entry name" value="Ribonuclease III domain"/>
    <property type="match status" value="1"/>
</dbReference>